<evidence type="ECO:0000313" key="3">
    <source>
        <dbReference type="Proteomes" id="UP000216725"/>
    </source>
</evidence>
<dbReference type="SUPFAM" id="SSF55729">
    <property type="entry name" value="Acyl-CoA N-acyltransferases (Nat)"/>
    <property type="match status" value="1"/>
</dbReference>
<comment type="caution">
    <text evidence="2">The sequence shown here is derived from an EMBL/GenBank/DDBJ whole genome shotgun (WGS) entry which is preliminary data.</text>
</comment>
<sequence>MEDVVLETDRLLLRPWIPDDAPALYPLAASPVVGPACGWAPHANVAETRMVIRNVLMGSESYAIVSKDTYDIIGAVSLKFHRGAFTRDDSEPEVGFWLGEPYWGHRFAEEAVAAVIERAFTVLDCVAVWACYFDDNERAHKVLERLHFIYEQTEPWVTTTTGKHARHEMCLTRDRWPMLSGERGGRPFAMARY</sequence>
<gene>
    <name evidence="2" type="ORF">PSRA_1284</name>
</gene>
<proteinExistence type="predicted"/>
<feature type="domain" description="N-acetyltransferase" evidence="1">
    <location>
        <begin position="11"/>
        <end position="174"/>
    </location>
</feature>
<evidence type="ECO:0000313" key="2">
    <source>
        <dbReference type="EMBL" id="OZG51107.1"/>
    </source>
</evidence>
<dbReference type="GO" id="GO:0016747">
    <property type="term" value="F:acyltransferase activity, transferring groups other than amino-acyl groups"/>
    <property type="evidence" value="ECO:0007669"/>
    <property type="project" value="InterPro"/>
</dbReference>
<dbReference type="EMBL" id="MWWR01000011">
    <property type="protein sequence ID" value="OZG51107.1"/>
    <property type="molecule type" value="Genomic_DNA"/>
</dbReference>
<dbReference type="PANTHER" id="PTHR43792">
    <property type="entry name" value="GNAT FAMILY, PUTATIVE (AFU_ORTHOLOGUE AFUA_3G00765)-RELATED-RELATED"/>
    <property type="match status" value="1"/>
</dbReference>
<keyword evidence="3" id="KW-1185">Reference proteome</keyword>
<dbReference type="Gene3D" id="3.40.630.30">
    <property type="match status" value="1"/>
</dbReference>
<dbReference type="PROSITE" id="PS51186">
    <property type="entry name" value="GNAT"/>
    <property type="match status" value="1"/>
</dbReference>
<organism evidence="2 3">
    <name type="scientific">Pseudoscardovia radai</name>
    <dbReference type="NCBI Taxonomy" id="987066"/>
    <lineage>
        <taxon>Bacteria</taxon>
        <taxon>Bacillati</taxon>
        <taxon>Actinomycetota</taxon>
        <taxon>Actinomycetes</taxon>
        <taxon>Bifidobacteriales</taxon>
        <taxon>Bifidobacteriaceae</taxon>
        <taxon>Pseudoscardovia</taxon>
    </lineage>
</organism>
<protein>
    <submittedName>
        <fullName evidence="2">GNAT family N-acetyltransferase</fullName>
    </submittedName>
</protein>
<dbReference type="InterPro" id="IPR051531">
    <property type="entry name" value="N-acetyltransferase"/>
</dbReference>
<dbReference type="Pfam" id="PF13302">
    <property type="entry name" value="Acetyltransf_3"/>
    <property type="match status" value="1"/>
</dbReference>
<accession>A0A261EW97</accession>
<name>A0A261EW97_9BIFI</name>
<evidence type="ECO:0000259" key="1">
    <source>
        <dbReference type="PROSITE" id="PS51186"/>
    </source>
</evidence>
<reference evidence="2 3" key="1">
    <citation type="journal article" date="2017" name="BMC Genomics">
        <title>Comparative genomic and phylogenomic analyses of the Bifidobacteriaceae family.</title>
        <authorList>
            <person name="Lugli G.A."/>
            <person name="Milani C."/>
            <person name="Turroni F."/>
            <person name="Duranti S."/>
            <person name="Mancabelli L."/>
            <person name="Mangifesta M."/>
            <person name="Ferrario C."/>
            <person name="Modesto M."/>
            <person name="Mattarelli P."/>
            <person name="Jiri K."/>
            <person name="van Sinderen D."/>
            <person name="Ventura M."/>
        </authorList>
    </citation>
    <scope>NUCLEOTIDE SEQUENCE [LARGE SCALE GENOMIC DNA]</scope>
    <source>
        <strain evidence="2 3">DSM 24742</strain>
    </source>
</reference>
<dbReference type="InterPro" id="IPR016181">
    <property type="entry name" value="Acyl_CoA_acyltransferase"/>
</dbReference>
<dbReference type="InterPro" id="IPR000182">
    <property type="entry name" value="GNAT_dom"/>
</dbReference>
<keyword evidence="2" id="KW-0808">Transferase</keyword>
<dbReference type="AlphaFoldDB" id="A0A261EW97"/>
<dbReference type="Proteomes" id="UP000216725">
    <property type="component" value="Unassembled WGS sequence"/>
</dbReference>
<dbReference type="OrthoDB" id="4142102at2"/>
<dbReference type="RefSeq" id="WP_158216353.1">
    <property type="nucleotide sequence ID" value="NZ_MWWR01000011.1"/>
</dbReference>